<evidence type="ECO:0000313" key="1">
    <source>
        <dbReference type="EMBL" id="PSS29842.1"/>
    </source>
</evidence>
<dbReference type="EMBL" id="MLYV02000251">
    <property type="protein sequence ID" value="PSS29842.1"/>
    <property type="molecule type" value="Genomic_DNA"/>
</dbReference>
<comment type="caution">
    <text evidence="1">The sequence shown here is derived from an EMBL/GenBank/DDBJ whole genome shotgun (WGS) entry which is preliminary data.</text>
</comment>
<reference evidence="1 2" key="1">
    <citation type="submission" date="2018-02" db="EMBL/GenBank/DDBJ databases">
        <title>Genome sequence of the basidiomycete white-rot fungus Phlebia centrifuga.</title>
        <authorList>
            <person name="Granchi Z."/>
            <person name="Peng M."/>
            <person name="de Vries R.P."/>
            <person name="Hilden K."/>
            <person name="Makela M.R."/>
            <person name="Grigoriev I."/>
            <person name="Riley R."/>
        </authorList>
    </citation>
    <scope>NUCLEOTIDE SEQUENCE [LARGE SCALE GENOMIC DNA]</scope>
    <source>
        <strain evidence="1 2">FBCC195</strain>
    </source>
</reference>
<name>A0A2R6RII7_9APHY</name>
<dbReference type="Proteomes" id="UP000186601">
    <property type="component" value="Unassembled WGS sequence"/>
</dbReference>
<keyword evidence="2" id="KW-1185">Reference proteome</keyword>
<accession>A0A2R6RII7</accession>
<proteinExistence type="predicted"/>
<gene>
    <name evidence="1" type="ORF">PHLCEN_2v2683</name>
</gene>
<dbReference type="AlphaFoldDB" id="A0A2R6RII7"/>
<sequence length="135" mass="13953">MGPVLPEIEAEDEAAAGGVEKAEGGRMVETIENPWADRLERRLAASAGSKVRVSDGNVVVKGKGGRVIVTVTISTLSVASAGVEVDDKEVAVPMSTETMLFDCTACVGKATVLLVLFAIIPPPTPAICMSDRADA</sequence>
<evidence type="ECO:0000313" key="2">
    <source>
        <dbReference type="Proteomes" id="UP000186601"/>
    </source>
</evidence>
<organism evidence="1 2">
    <name type="scientific">Hermanssonia centrifuga</name>
    <dbReference type="NCBI Taxonomy" id="98765"/>
    <lineage>
        <taxon>Eukaryota</taxon>
        <taxon>Fungi</taxon>
        <taxon>Dikarya</taxon>
        <taxon>Basidiomycota</taxon>
        <taxon>Agaricomycotina</taxon>
        <taxon>Agaricomycetes</taxon>
        <taxon>Polyporales</taxon>
        <taxon>Meruliaceae</taxon>
        <taxon>Hermanssonia</taxon>
    </lineage>
</organism>
<protein>
    <submittedName>
        <fullName evidence="1">Uncharacterized protein</fullName>
    </submittedName>
</protein>